<dbReference type="Proteomes" id="UP000235388">
    <property type="component" value="Unassembled WGS sequence"/>
</dbReference>
<protein>
    <recommendedName>
        <fullName evidence="4">CCHC-type domain-containing protein</fullName>
    </recommendedName>
</protein>
<dbReference type="STRING" id="200324.A0A2N5VU59"/>
<organism evidence="2 3">
    <name type="scientific">Puccinia coronata f. sp. avenae</name>
    <dbReference type="NCBI Taxonomy" id="200324"/>
    <lineage>
        <taxon>Eukaryota</taxon>
        <taxon>Fungi</taxon>
        <taxon>Dikarya</taxon>
        <taxon>Basidiomycota</taxon>
        <taxon>Pucciniomycotina</taxon>
        <taxon>Pucciniomycetes</taxon>
        <taxon>Pucciniales</taxon>
        <taxon>Pucciniaceae</taxon>
        <taxon>Puccinia</taxon>
    </lineage>
</organism>
<feature type="compositionally biased region" description="Pro residues" evidence="1">
    <location>
        <begin position="1"/>
        <end position="10"/>
    </location>
</feature>
<dbReference type="AlphaFoldDB" id="A0A2N5VU59"/>
<keyword evidence="3" id="KW-1185">Reference proteome</keyword>
<feature type="region of interest" description="Disordered" evidence="1">
    <location>
        <begin position="368"/>
        <end position="396"/>
    </location>
</feature>
<feature type="compositionally biased region" description="Low complexity" evidence="1">
    <location>
        <begin position="11"/>
        <end position="48"/>
    </location>
</feature>
<dbReference type="OrthoDB" id="10667450at2759"/>
<proteinExistence type="predicted"/>
<evidence type="ECO:0000256" key="1">
    <source>
        <dbReference type="SAM" id="MobiDB-lite"/>
    </source>
</evidence>
<reference evidence="2 3" key="1">
    <citation type="submission" date="2017-11" db="EMBL/GenBank/DDBJ databases">
        <title>De novo assembly and phasing of dikaryotic genomes from two isolates of Puccinia coronata f. sp. avenae, the causal agent of oat crown rust.</title>
        <authorList>
            <person name="Miller M.E."/>
            <person name="Zhang Y."/>
            <person name="Omidvar V."/>
            <person name="Sperschneider J."/>
            <person name="Schwessinger B."/>
            <person name="Raley C."/>
            <person name="Palmer J.M."/>
            <person name="Garnica D."/>
            <person name="Upadhyaya N."/>
            <person name="Rathjen J."/>
            <person name="Taylor J.M."/>
            <person name="Park R.F."/>
            <person name="Dodds P.N."/>
            <person name="Hirsch C.D."/>
            <person name="Kianian S.F."/>
            <person name="Figueroa M."/>
        </authorList>
    </citation>
    <scope>NUCLEOTIDE SEQUENCE [LARGE SCALE GENOMIC DNA]</scope>
    <source>
        <strain evidence="2">12NC29</strain>
    </source>
</reference>
<dbReference type="EMBL" id="PGCJ01000060">
    <property type="protein sequence ID" value="PLW53530.1"/>
    <property type="molecule type" value="Genomic_DNA"/>
</dbReference>
<evidence type="ECO:0000313" key="2">
    <source>
        <dbReference type="EMBL" id="PLW53530.1"/>
    </source>
</evidence>
<evidence type="ECO:0000313" key="3">
    <source>
        <dbReference type="Proteomes" id="UP000235388"/>
    </source>
</evidence>
<sequence>MKCTPPPPKKVVPVGTQGPPTAGSMGTASTGTSSGTSATSTTSSTTSTQWPSSSLGFNNDNPGNISNLFLLLISILLIPPLLTMPLTPANGSNFCSWLNEITEFAIMSLDDLTFYDHPQPADAKETVVQLALLILVHWAARQYLHGAGTSLELMSVLKWRYMVFSRVAQLNLWVDYVNTVCNKSTLAAGVANTMQNKLMDLREAGVDLSKVAISGIVLQTGVELGTDLWPESQPAMAQQDSVESHANNVYVMASRPGLPSPCLETLANQGCFRCGSFNHYISQCLAPQGISSFHPGVSHPSIPLSAPPTARDSSNFGVPFQPRPIPHNARHAFHAHYPVLTLAYALYLVSYAPPWVAPAPSGLRPADSYHPNYRQSSSTSAPSTVCTRGGNGRHQY</sequence>
<accession>A0A2N5VU59</accession>
<feature type="region of interest" description="Disordered" evidence="1">
    <location>
        <begin position="1"/>
        <end position="55"/>
    </location>
</feature>
<comment type="caution">
    <text evidence="2">The sequence shown here is derived from an EMBL/GenBank/DDBJ whole genome shotgun (WGS) entry which is preliminary data.</text>
</comment>
<name>A0A2N5VU59_9BASI</name>
<gene>
    <name evidence="2" type="ORF">PCANC_07228</name>
</gene>
<evidence type="ECO:0008006" key="4">
    <source>
        <dbReference type="Google" id="ProtNLM"/>
    </source>
</evidence>
<feature type="compositionally biased region" description="Polar residues" evidence="1">
    <location>
        <begin position="373"/>
        <end position="386"/>
    </location>
</feature>